<dbReference type="InterPro" id="IPR010239">
    <property type="entry name" value="CHP02001"/>
</dbReference>
<gene>
    <name evidence="1" type="ORF">H3H36_21620</name>
</gene>
<dbReference type="AlphaFoldDB" id="A0A7W2ELE3"/>
<evidence type="ECO:0000313" key="2">
    <source>
        <dbReference type="Proteomes" id="UP000566711"/>
    </source>
</evidence>
<dbReference type="Proteomes" id="UP000566711">
    <property type="component" value="Unassembled WGS sequence"/>
</dbReference>
<dbReference type="Pfam" id="PF09694">
    <property type="entry name" value="Gcw_chp"/>
    <property type="match status" value="1"/>
</dbReference>
<dbReference type="NCBIfam" id="TIGR02001">
    <property type="entry name" value="gcw_chp"/>
    <property type="match status" value="1"/>
</dbReference>
<organism evidence="1 2">
    <name type="scientific">Rugamonas fusca</name>
    <dbReference type="NCBI Taxonomy" id="2758568"/>
    <lineage>
        <taxon>Bacteria</taxon>
        <taxon>Pseudomonadati</taxon>
        <taxon>Pseudomonadota</taxon>
        <taxon>Betaproteobacteria</taxon>
        <taxon>Burkholderiales</taxon>
        <taxon>Oxalobacteraceae</taxon>
        <taxon>Telluria group</taxon>
        <taxon>Rugamonas</taxon>
    </lineage>
</organism>
<evidence type="ECO:0000313" key="1">
    <source>
        <dbReference type="EMBL" id="MBA5607961.1"/>
    </source>
</evidence>
<dbReference type="RefSeq" id="WP_182220149.1">
    <property type="nucleotide sequence ID" value="NZ_JACEZS010000023.1"/>
</dbReference>
<keyword evidence="2" id="KW-1185">Reference proteome</keyword>
<protein>
    <submittedName>
        <fullName evidence="1">Uncharacterized protein</fullName>
    </submittedName>
</protein>
<name>A0A7W2ELE3_9BURK</name>
<comment type="caution">
    <text evidence="1">The sequence shown here is derived from an EMBL/GenBank/DDBJ whole genome shotgun (WGS) entry which is preliminary data.</text>
</comment>
<accession>A0A7W2ELE3</accession>
<sequence>MRERRHAAVQPPALRAGAALALGLLLPLLGMGGAAAQASGSVALLSDYRFRGLSLSDGASSAQLGLNYDNPQGWYAGAQAAGANLRERDMVQLTAYGGLARRLASGWSWEAGASASHFSRARDSDYGEWYAGLASERLGLRLYFSPHYFGRDLRTAYVELNGFAPLHGQLKLVVHAGALRYLPRDGADLPARYDARLGLAAALGDWNAQLAWLAASSRGPDAGASPYYTAPSKRALVLSVAYTF</sequence>
<dbReference type="EMBL" id="JACEZS010000023">
    <property type="protein sequence ID" value="MBA5607961.1"/>
    <property type="molecule type" value="Genomic_DNA"/>
</dbReference>
<proteinExistence type="predicted"/>
<reference evidence="1 2" key="1">
    <citation type="submission" date="2020-07" db="EMBL/GenBank/DDBJ databases">
        <title>Novel species isolated from subtropical streams in China.</title>
        <authorList>
            <person name="Lu H."/>
        </authorList>
    </citation>
    <scope>NUCLEOTIDE SEQUENCE [LARGE SCALE GENOMIC DNA]</scope>
    <source>
        <strain evidence="1 2">FT3S</strain>
    </source>
</reference>